<dbReference type="InterPro" id="IPR015421">
    <property type="entry name" value="PyrdxlP-dep_Trfase_major"/>
</dbReference>
<dbReference type="GO" id="GO:0006520">
    <property type="term" value="P:amino acid metabolic process"/>
    <property type="evidence" value="ECO:0007669"/>
    <property type="project" value="InterPro"/>
</dbReference>
<dbReference type="PANTHER" id="PTHR46383">
    <property type="entry name" value="ASPARTATE AMINOTRANSFERASE"/>
    <property type="match status" value="1"/>
</dbReference>
<keyword evidence="8" id="KW-1185">Reference proteome</keyword>
<dbReference type="InterPro" id="IPR004839">
    <property type="entry name" value="Aminotransferase_I/II_large"/>
</dbReference>
<dbReference type="AlphaFoldDB" id="A0A0E9LVH6"/>
<dbReference type="Gene3D" id="3.90.1150.10">
    <property type="entry name" value="Aspartate Aminotransferase, domain 1"/>
    <property type="match status" value="1"/>
</dbReference>
<dbReference type="CDD" id="cd00609">
    <property type="entry name" value="AAT_like"/>
    <property type="match status" value="1"/>
</dbReference>
<evidence type="ECO:0000256" key="3">
    <source>
        <dbReference type="ARBA" id="ARBA00022576"/>
    </source>
</evidence>
<evidence type="ECO:0000256" key="1">
    <source>
        <dbReference type="ARBA" id="ARBA00001933"/>
    </source>
</evidence>
<comment type="cofactor">
    <cofactor evidence="1">
        <name>pyridoxal 5'-phosphate</name>
        <dbReference type="ChEBI" id="CHEBI:597326"/>
    </cofactor>
</comment>
<dbReference type="OrthoDB" id="9802328at2"/>
<evidence type="ECO:0000256" key="5">
    <source>
        <dbReference type="ARBA" id="ARBA00022898"/>
    </source>
</evidence>
<dbReference type="InterPro" id="IPR015422">
    <property type="entry name" value="PyrdxlP-dep_Trfase_small"/>
</dbReference>
<evidence type="ECO:0000256" key="4">
    <source>
        <dbReference type="ARBA" id="ARBA00022679"/>
    </source>
</evidence>
<gene>
    <name evidence="7" type="ORF">JCM15548_11279</name>
</gene>
<organism evidence="7 8">
    <name type="scientific">Geofilum rubicundum JCM 15548</name>
    <dbReference type="NCBI Taxonomy" id="1236989"/>
    <lineage>
        <taxon>Bacteria</taxon>
        <taxon>Pseudomonadati</taxon>
        <taxon>Bacteroidota</taxon>
        <taxon>Bacteroidia</taxon>
        <taxon>Marinilabiliales</taxon>
        <taxon>Marinilabiliaceae</taxon>
        <taxon>Geofilum</taxon>
    </lineage>
</organism>
<comment type="caution">
    <text evidence="7">The sequence shown here is derived from an EMBL/GenBank/DDBJ whole genome shotgun (WGS) entry which is preliminary data.</text>
</comment>
<sequence length="398" mass="44498">MPNISKRGTQMPASPIRRLVPYAEEAKDRGVKVYHLNIGQPDIKTPDVAIAAMHNLDLPVIEYSHSAGIETYRKKLVKHYKGIGVNININQLMVTTGGSEAISLAFLSCLDPGDEVIVPEPFYANYYGFASSTGVKVVPVISDIDTGFALPSFSEIEKLVTKKTKALFICNPNNPTGYLYSREELEQLKKMVLKHNLYLLSDEVYREFCYDDAEHISVMELEGLSEHAVMIDSVSKRYSECGLRIGMLVTRNARIIETAMKFAQARLSPPSLGQIAAEASLETPDSYFKQVNAEYHKRRNFLVEKLNQIPGVFTPMPKGAFYTVARLPVDDADKFCQWILSDFSYKNQTVMMAPASGFYITPGKGKQEVRIAYVLNIEDLSKAIQTLEKGLEAYPGRV</sequence>
<dbReference type="RefSeq" id="WP_062122966.1">
    <property type="nucleotide sequence ID" value="NZ_BAZW01000006.1"/>
</dbReference>
<dbReference type="InterPro" id="IPR015424">
    <property type="entry name" value="PyrdxlP-dep_Trfase"/>
</dbReference>
<evidence type="ECO:0000256" key="2">
    <source>
        <dbReference type="ARBA" id="ARBA00007441"/>
    </source>
</evidence>
<protein>
    <submittedName>
        <fullName evidence="7">Aspartate aminotransferase</fullName>
    </submittedName>
</protein>
<evidence type="ECO:0000313" key="8">
    <source>
        <dbReference type="Proteomes" id="UP000032900"/>
    </source>
</evidence>
<evidence type="ECO:0000313" key="7">
    <source>
        <dbReference type="EMBL" id="GAO29121.1"/>
    </source>
</evidence>
<dbReference type="GO" id="GO:0008483">
    <property type="term" value="F:transaminase activity"/>
    <property type="evidence" value="ECO:0007669"/>
    <property type="project" value="UniProtKB-KW"/>
</dbReference>
<reference evidence="7 8" key="1">
    <citation type="journal article" date="2015" name="Microbes Environ.">
        <title>Distribution and evolution of nitrogen fixation genes in the phylum bacteroidetes.</title>
        <authorList>
            <person name="Inoue J."/>
            <person name="Oshima K."/>
            <person name="Suda W."/>
            <person name="Sakamoto M."/>
            <person name="Iino T."/>
            <person name="Noda S."/>
            <person name="Hongoh Y."/>
            <person name="Hattori M."/>
            <person name="Ohkuma M."/>
        </authorList>
    </citation>
    <scope>NUCLEOTIDE SEQUENCE [LARGE SCALE GENOMIC DNA]</scope>
    <source>
        <strain evidence="7">JCM 15548</strain>
    </source>
</reference>
<proteinExistence type="inferred from homology"/>
<keyword evidence="3 7" id="KW-0032">Aminotransferase</keyword>
<dbReference type="InterPro" id="IPR050596">
    <property type="entry name" value="AspAT/PAT-like"/>
</dbReference>
<name>A0A0E9LVH6_9BACT</name>
<dbReference type="Gene3D" id="3.40.640.10">
    <property type="entry name" value="Type I PLP-dependent aspartate aminotransferase-like (Major domain)"/>
    <property type="match status" value="1"/>
</dbReference>
<comment type="similarity">
    <text evidence="2">Belongs to the class-I pyridoxal-phosphate-dependent aminotransferase family.</text>
</comment>
<dbReference type="PANTHER" id="PTHR46383:SF2">
    <property type="entry name" value="AMINOTRANSFERASE"/>
    <property type="match status" value="1"/>
</dbReference>
<dbReference type="EMBL" id="BAZW01000006">
    <property type="protein sequence ID" value="GAO29121.1"/>
    <property type="molecule type" value="Genomic_DNA"/>
</dbReference>
<dbReference type="STRING" id="1236989.JCM15548_11279"/>
<dbReference type="GO" id="GO:0030170">
    <property type="term" value="F:pyridoxal phosphate binding"/>
    <property type="evidence" value="ECO:0007669"/>
    <property type="project" value="InterPro"/>
</dbReference>
<feature type="domain" description="Aminotransferase class I/classII large" evidence="6">
    <location>
        <begin position="33"/>
        <end position="386"/>
    </location>
</feature>
<dbReference type="Proteomes" id="UP000032900">
    <property type="component" value="Unassembled WGS sequence"/>
</dbReference>
<evidence type="ECO:0000259" key="6">
    <source>
        <dbReference type="Pfam" id="PF00155"/>
    </source>
</evidence>
<accession>A0A0E9LVH6</accession>
<keyword evidence="5" id="KW-0663">Pyridoxal phosphate</keyword>
<dbReference type="SUPFAM" id="SSF53383">
    <property type="entry name" value="PLP-dependent transferases"/>
    <property type="match status" value="1"/>
</dbReference>
<dbReference type="Pfam" id="PF00155">
    <property type="entry name" value="Aminotran_1_2"/>
    <property type="match status" value="1"/>
</dbReference>
<keyword evidence="4 7" id="KW-0808">Transferase</keyword>
<dbReference type="NCBIfam" id="NF005744">
    <property type="entry name" value="PRK07568.1"/>
    <property type="match status" value="1"/>
</dbReference>